<proteinExistence type="inferred from homology"/>
<dbReference type="GO" id="GO:0070930">
    <property type="term" value="P:trans-translation-dependent protein tagging"/>
    <property type="evidence" value="ECO:0007669"/>
    <property type="project" value="TreeGrafter"/>
</dbReference>
<dbReference type="PROSITE" id="PS01317">
    <property type="entry name" value="SSRP"/>
    <property type="match status" value="1"/>
</dbReference>
<evidence type="ECO:0000256" key="1">
    <source>
        <dbReference type="ARBA" id="ARBA00022490"/>
    </source>
</evidence>
<keyword evidence="2 3" id="KW-0694">RNA-binding</keyword>
<dbReference type="GO" id="GO:0070929">
    <property type="term" value="P:trans-translation"/>
    <property type="evidence" value="ECO:0007669"/>
    <property type="project" value="UniProtKB-UniRule"/>
</dbReference>
<dbReference type="NCBIfam" id="NF003843">
    <property type="entry name" value="PRK05422.1"/>
    <property type="match status" value="1"/>
</dbReference>
<sequence length="152" mass="17664">MGEKIVVFNRKARHNYEIIESFEAGMVLQGTEVKSLREGRMSLKDSYATVDNGEIFLVNAHISPYSHGNIQNHDPLRGRKLLLHKAEIKRLTGKTEEKGLTMIPLKVYFSRGRAKVELALARGKKEYDKREAIKRRDADREIERELKHRQHQ</sequence>
<name>A0A419F7N2_9BACT</name>
<organism evidence="4 5">
    <name type="scientific">Candidatus Abyssobacteria bacterium SURF_17</name>
    <dbReference type="NCBI Taxonomy" id="2093361"/>
    <lineage>
        <taxon>Bacteria</taxon>
        <taxon>Pseudomonadati</taxon>
        <taxon>Candidatus Hydrogenedentota</taxon>
        <taxon>Candidatus Abyssobacteria</taxon>
    </lineage>
</organism>
<dbReference type="GO" id="GO:0005829">
    <property type="term" value="C:cytosol"/>
    <property type="evidence" value="ECO:0007669"/>
    <property type="project" value="TreeGrafter"/>
</dbReference>
<comment type="subcellular location">
    <subcellularLocation>
        <location evidence="3">Cytoplasm</location>
    </subcellularLocation>
    <text evidence="3">The tmRNA-SmpB complex associates with stalled 70S ribosomes.</text>
</comment>
<evidence type="ECO:0000313" key="4">
    <source>
        <dbReference type="EMBL" id="RJP74428.1"/>
    </source>
</evidence>
<accession>A0A419F7N2</accession>
<dbReference type="CDD" id="cd09294">
    <property type="entry name" value="SmpB"/>
    <property type="match status" value="1"/>
</dbReference>
<keyword evidence="1 3" id="KW-0963">Cytoplasm</keyword>
<gene>
    <name evidence="3 4" type="primary">smpB</name>
    <name evidence="4" type="ORF">C4532_02475</name>
</gene>
<dbReference type="PANTHER" id="PTHR30308:SF2">
    <property type="entry name" value="SSRA-BINDING PROTEIN"/>
    <property type="match status" value="1"/>
</dbReference>
<dbReference type="InterPro" id="IPR000037">
    <property type="entry name" value="SsrA-bd_prot"/>
</dbReference>
<dbReference type="GO" id="GO:0003723">
    <property type="term" value="F:RNA binding"/>
    <property type="evidence" value="ECO:0007669"/>
    <property type="project" value="UniProtKB-UniRule"/>
</dbReference>
<dbReference type="HAMAP" id="MF_00023">
    <property type="entry name" value="SmpB"/>
    <property type="match status" value="1"/>
</dbReference>
<evidence type="ECO:0000256" key="3">
    <source>
        <dbReference type="HAMAP-Rule" id="MF_00023"/>
    </source>
</evidence>
<comment type="caution">
    <text evidence="4">The sequence shown here is derived from an EMBL/GenBank/DDBJ whole genome shotgun (WGS) entry which is preliminary data.</text>
</comment>
<dbReference type="PANTHER" id="PTHR30308">
    <property type="entry name" value="TMRNA-BINDING COMPONENT OF TRANS-TRANSLATION TAGGING COMPLEX"/>
    <property type="match status" value="1"/>
</dbReference>
<comment type="function">
    <text evidence="3">Required for rescue of stalled ribosomes mediated by trans-translation. Binds to transfer-messenger RNA (tmRNA), required for stable association of tmRNA with ribosomes. tmRNA and SmpB together mimic tRNA shape, replacing the anticodon stem-loop with SmpB. tmRNA is encoded by the ssrA gene; the 2 termini fold to resemble tRNA(Ala) and it encodes a 'tag peptide', a short internal open reading frame. During trans-translation Ala-aminoacylated tmRNA acts like a tRNA, entering the A-site of stalled ribosomes, displacing the stalled mRNA. The ribosome then switches to translate the ORF on the tmRNA; the nascent peptide is terminated with the 'tag peptide' encoded by the tmRNA and targeted for degradation. The ribosome is freed to recommence translation, which seems to be the essential function of trans-translation.</text>
</comment>
<dbReference type="Pfam" id="PF01668">
    <property type="entry name" value="SmpB"/>
    <property type="match status" value="1"/>
</dbReference>
<protein>
    <recommendedName>
        <fullName evidence="3">SsrA-binding protein</fullName>
    </recommendedName>
    <alternativeName>
        <fullName evidence="3">Small protein B</fullName>
    </alternativeName>
</protein>
<evidence type="ECO:0000256" key="2">
    <source>
        <dbReference type="ARBA" id="ARBA00022884"/>
    </source>
</evidence>
<comment type="similarity">
    <text evidence="3">Belongs to the SmpB family.</text>
</comment>
<dbReference type="AlphaFoldDB" id="A0A419F7N2"/>
<dbReference type="SUPFAM" id="SSF74982">
    <property type="entry name" value="Small protein B (SmpB)"/>
    <property type="match status" value="1"/>
</dbReference>
<dbReference type="InterPro" id="IPR020081">
    <property type="entry name" value="SsrA-bd_prot_CS"/>
</dbReference>
<evidence type="ECO:0000313" key="5">
    <source>
        <dbReference type="Proteomes" id="UP000285961"/>
    </source>
</evidence>
<dbReference type="Gene3D" id="2.40.280.10">
    <property type="match status" value="1"/>
</dbReference>
<dbReference type="NCBIfam" id="TIGR00086">
    <property type="entry name" value="smpB"/>
    <property type="match status" value="1"/>
</dbReference>
<reference evidence="4 5" key="1">
    <citation type="journal article" date="2017" name="ISME J.">
        <title>Energy and carbon metabolisms in a deep terrestrial subsurface fluid microbial community.</title>
        <authorList>
            <person name="Momper L."/>
            <person name="Jungbluth S.P."/>
            <person name="Lee M.D."/>
            <person name="Amend J.P."/>
        </authorList>
    </citation>
    <scope>NUCLEOTIDE SEQUENCE [LARGE SCALE GENOMIC DNA]</scope>
    <source>
        <strain evidence="4">SURF_17</strain>
    </source>
</reference>
<dbReference type="Proteomes" id="UP000285961">
    <property type="component" value="Unassembled WGS sequence"/>
</dbReference>
<dbReference type="EMBL" id="QZKI01000015">
    <property type="protein sequence ID" value="RJP74428.1"/>
    <property type="molecule type" value="Genomic_DNA"/>
</dbReference>
<dbReference type="InterPro" id="IPR023620">
    <property type="entry name" value="SmpB"/>
</dbReference>